<dbReference type="GO" id="GO:0140663">
    <property type="term" value="F:ATP-dependent FeS chaperone activity"/>
    <property type="evidence" value="ECO:0007669"/>
    <property type="project" value="InterPro"/>
</dbReference>
<dbReference type="HAMAP" id="MF_02040">
    <property type="entry name" value="Mrp_NBP35"/>
    <property type="match status" value="1"/>
</dbReference>
<evidence type="ECO:0000259" key="10">
    <source>
        <dbReference type="Pfam" id="PF01883"/>
    </source>
</evidence>
<evidence type="ECO:0000256" key="6">
    <source>
        <dbReference type="ARBA" id="ARBA00022840"/>
    </source>
</evidence>
<keyword evidence="7 9" id="KW-0408">Iron</keyword>
<name>A0A2T0R497_9ACTN</name>
<dbReference type="RefSeq" id="WP_106210328.1">
    <property type="nucleotide sequence ID" value="NZ_PVZF01000005.1"/>
</dbReference>
<dbReference type="AlphaFoldDB" id="A0A2T0R497"/>
<comment type="caution">
    <text evidence="11">The sequence shown here is derived from an EMBL/GenBank/DDBJ whole genome shotgun (WGS) entry which is preliminary data.</text>
</comment>
<dbReference type="FunFam" id="3.40.50.300:FF:000304">
    <property type="entry name" value="Iron-sulfur cluster carrier protein"/>
    <property type="match status" value="1"/>
</dbReference>
<evidence type="ECO:0000256" key="8">
    <source>
        <dbReference type="ARBA" id="ARBA00023014"/>
    </source>
</evidence>
<dbReference type="SUPFAM" id="SSF52540">
    <property type="entry name" value="P-loop containing nucleoside triphosphate hydrolases"/>
    <property type="match status" value="1"/>
</dbReference>
<dbReference type="Gene3D" id="3.30.300.130">
    <property type="entry name" value="Fe-S cluster assembly (FSCA)"/>
    <property type="match status" value="1"/>
</dbReference>
<dbReference type="InterPro" id="IPR034904">
    <property type="entry name" value="FSCA_dom_sf"/>
</dbReference>
<dbReference type="GO" id="GO:0046872">
    <property type="term" value="F:metal ion binding"/>
    <property type="evidence" value="ECO:0007669"/>
    <property type="project" value="UniProtKB-KW"/>
</dbReference>
<reference evidence="11 12" key="1">
    <citation type="submission" date="2018-03" db="EMBL/GenBank/DDBJ databases">
        <title>Genomic Encyclopedia of Archaeal and Bacterial Type Strains, Phase II (KMG-II): from individual species to whole genera.</title>
        <authorList>
            <person name="Goeker M."/>
        </authorList>
    </citation>
    <scope>NUCLEOTIDE SEQUENCE [LARGE SCALE GENOMIC DNA]</scope>
    <source>
        <strain evidence="11 12">DSM 19711</strain>
    </source>
</reference>
<dbReference type="PANTHER" id="PTHR42961:SF2">
    <property type="entry name" value="IRON-SULFUR PROTEIN NUBPL"/>
    <property type="match status" value="1"/>
</dbReference>
<dbReference type="Pfam" id="PF01883">
    <property type="entry name" value="FeS_assembly_P"/>
    <property type="match status" value="1"/>
</dbReference>
<evidence type="ECO:0000256" key="4">
    <source>
        <dbReference type="ARBA" id="ARBA00022741"/>
    </source>
</evidence>
<feature type="domain" description="MIP18 family-like" evidence="10">
    <location>
        <begin position="9"/>
        <end position="81"/>
    </location>
</feature>
<comment type="function">
    <text evidence="9">Binds and transfers iron-sulfur (Fe-S) clusters to target apoproteins. Can hydrolyze ATP.</text>
</comment>
<keyword evidence="5 9" id="KW-0378">Hydrolase</keyword>
<dbReference type="Gene3D" id="3.40.50.300">
    <property type="entry name" value="P-loop containing nucleotide triphosphate hydrolases"/>
    <property type="match status" value="1"/>
</dbReference>
<organism evidence="11 12">
    <name type="scientific">Kineococcus rhizosphaerae</name>
    <dbReference type="NCBI Taxonomy" id="559628"/>
    <lineage>
        <taxon>Bacteria</taxon>
        <taxon>Bacillati</taxon>
        <taxon>Actinomycetota</taxon>
        <taxon>Actinomycetes</taxon>
        <taxon>Kineosporiales</taxon>
        <taxon>Kineosporiaceae</taxon>
        <taxon>Kineococcus</taxon>
    </lineage>
</organism>
<evidence type="ECO:0000256" key="1">
    <source>
        <dbReference type="ARBA" id="ARBA00007352"/>
    </source>
</evidence>
<dbReference type="Pfam" id="PF10609">
    <property type="entry name" value="ParA"/>
    <property type="match status" value="1"/>
</dbReference>
<proteinExistence type="inferred from homology"/>
<evidence type="ECO:0000256" key="2">
    <source>
        <dbReference type="ARBA" id="ARBA00008205"/>
    </source>
</evidence>
<dbReference type="PANTHER" id="PTHR42961">
    <property type="entry name" value="IRON-SULFUR PROTEIN NUBPL"/>
    <property type="match status" value="1"/>
</dbReference>
<dbReference type="Proteomes" id="UP000238083">
    <property type="component" value="Unassembled WGS sequence"/>
</dbReference>
<dbReference type="InterPro" id="IPR027417">
    <property type="entry name" value="P-loop_NTPase"/>
</dbReference>
<dbReference type="InterPro" id="IPR019591">
    <property type="entry name" value="Mrp/NBP35_ATP-bd"/>
</dbReference>
<protein>
    <recommendedName>
        <fullName evidence="9">Iron-sulfur cluster carrier protein</fullName>
    </recommendedName>
</protein>
<dbReference type="OrthoDB" id="9809679at2"/>
<dbReference type="InterPro" id="IPR002744">
    <property type="entry name" value="MIP18-like"/>
</dbReference>
<keyword evidence="8 9" id="KW-0411">Iron-sulfur</keyword>
<gene>
    <name evidence="11" type="ORF">CLV37_10575</name>
</gene>
<dbReference type="GO" id="GO:0051539">
    <property type="term" value="F:4 iron, 4 sulfur cluster binding"/>
    <property type="evidence" value="ECO:0007669"/>
    <property type="project" value="TreeGrafter"/>
</dbReference>
<keyword evidence="4 9" id="KW-0547">Nucleotide-binding</keyword>
<keyword evidence="12" id="KW-1185">Reference proteome</keyword>
<dbReference type="PROSITE" id="PS01215">
    <property type="entry name" value="MRP"/>
    <property type="match status" value="1"/>
</dbReference>
<evidence type="ECO:0000256" key="5">
    <source>
        <dbReference type="ARBA" id="ARBA00022801"/>
    </source>
</evidence>
<sequence>MPGPESVRTAVLQALTSVDDPELHRPITDLGMVERVDVDDAGHVDVKVLLTTAGCPMRDTLTRDVTAAVRTVEGARSVRVHLGEMTPEQRRELTAKVRGTTGAAPTIPFNDPGNLTRVYAVASGKGGVGKSSVTANLAAAMAADGLRVGLLDADVHGFSIPRLLDVQGKPTKVEDMIIPPVAHGVRVISIGMFVPGNQPVAWRGPMLHRALQQFASEVFWGDLDVLLLDLPPGTGDIAISVGQLLPTAEVLVVTTPQVAAAEVAERAGAVASQTEQRVVGVVENMSWLELPDGQRMEVFGSGGGAAVARSLSQTLGTEVPLLGQVPMDVALREGGDAGTPVVLSHPDSPAATVLRDLARTLARRPRGLAGRRLGVSVA</sequence>
<comment type="subunit">
    <text evidence="9">Homodimer.</text>
</comment>
<keyword evidence="6 9" id="KW-0067">ATP-binding</keyword>
<evidence type="ECO:0000313" key="11">
    <source>
        <dbReference type="EMBL" id="PRY15149.1"/>
    </source>
</evidence>
<evidence type="ECO:0000256" key="9">
    <source>
        <dbReference type="HAMAP-Rule" id="MF_02040"/>
    </source>
</evidence>
<comment type="similarity">
    <text evidence="1">In the N-terminal section; belongs to the MIP18 family.</text>
</comment>
<keyword evidence="3 9" id="KW-0479">Metal-binding</keyword>
<dbReference type="EMBL" id="PVZF01000005">
    <property type="protein sequence ID" value="PRY15149.1"/>
    <property type="molecule type" value="Genomic_DNA"/>
</dbReference>
<dbReference type="CDD" id="cd02037">
    <property type="entry name" value="Mrp_NBP35"/>
    <property type="match status" value="1"/>
</dbReference>
<dbReference type="GO" id="GO:0005524">
    <property type="term" value="F:ATP binding"/>
    <property type="evidence" value="ECO:0007669"/>
    <property type="project" value="UniProtKB-UniRule"/>
</dbReference>
<comment type="similarity">
    <text evidence="2">In the C-terminal section; belongs to the Mrp/NBP35 ATP-binding proteins family.</text>
</comment>
<dbReference type="InterPro" id="IPR033756">
    <property type="entry name" value="YlxH/NBP35"/>
</dbReference>
<evidence type="ECO:0000256" key="3">
    <source>
        <dbReference type="ARBA" id="ARBA00022723"/>
    </source>
</evidence>
<evidence type="ECO:0000313" key="12">
    <source>
        <dbReference type="Proteomes" id="UP000238083"/>
    </source>
</evidence>
<feature type="binding site" evidence="9">
    <location>
        <begin position="124"/>
        <end position="131"/>
    </location>
    <ligand>
        <name>ATP</name>
        <dbReference type="ChEBI" id="CHEBI:30616"/>
    </ligand>
</feature>
<evidence type="ECO:0000256" key="7">
    <source>
        <dbReference type="ARBA" id="ARBA00023004"/>
    </source>
</evidence>
<dbReference type="SUPFAM" id="SSF117916">
    <property type="entry name" value="Fe-S cluster assembly (FSCA) domain-like"/>
    <property type="match status" value="1"/>
</dbReference>
<comment type="similarity">
    <text evidence="9">Belongs to the Mrp/NBP35 ATP-binding proteins family.</text>
</comment>
<accession>A0A2T0R497</accession>
<dbReference type="InterPro" id="IPR044304">
    <property type="entry name" value="NUBPL-like"/>
</dbReference>
<dbReference type="InterPro" id="IPR000808">
    <property type="entry name" value="Mrp-like_CS"/>
</dbReference>
<dbReference type="GO" id="GO:0016887">
    <property type="term" value="F:ATP hydrolysis activity"/>
    <property type="evidence" value="ECO:0007669"/>
    <property type="project" value="UniProtKB-UniRule"/>
</dbReference>
<dbReference type="GO" id="GO:0016226">
    <property type="term" value="P:iron-sulfur cluster assembly"/>
    <property type="evidence" value="ECO:0007669"/>
    <property type="project" value="InterPro"/>
</dbReference>